<keyword evidence="3" id="KW-1185">Reference proteome</keyword>
<keyword evidence="1" id="KW-0472">Membrane</keyword>
<evidence type="ECO:0000256" key="1">
    <source>
        <dbReference type="SAM" id="Phobius"/>
    </source>
</evidence>
<accession>Q7VCL7</accession>
<dbReference type="AlphaFoldDB" id="Q7VCL7"/>
<dbReference type="RefSeq" id="WP_011124875.1">
    <property type="nucleotide sequence ID" value="NC_005042.1"/>
</dbReference>
<organism evidence="2 3">
    <name type="scientific">Prochlorococcus marinus (strain SARG / CCMP1375 / SS120)</name>
    <dbReference type="NCBI Taxonomy" id="167539"/>
    <lineage>
        <taxon>Bacteria</taxon>
        <taxon>Bacillati</taxon>
        <taxon>Cyanobacteriota</taxon>
        <taxon>Cyanophyceae</taxon>
        <taxon>Synechococcales</taxon>
        <taxon>Prochlorococcaceae</taxon>
        <taxon>Prochlorococcus</taxon>
    </lineage>
</organism>
<dbReference type="Proteomes" id="UP000001420">
    <property type="component" value="Chromosome"/>
</dbReference>
<name>Q7VCL7_PROMA</name>
<keyword evidence="1" id="KW-1133">Transmembrane helix</keyword>
<dbReference type="EnsemblBacteria" id="AAP99767">
    <property type="protein sequence ID" value="AAP99767"/>
    <property type="gene ID" value="Pro_0723"/>
</dbReference>
<dbReference type="EMBL" id="AE017126">
    <property type="protein sequence ID" value="AAP99767.1"/>
    <property type="molecule type" value="Genomic_DNA"/>
</dbReference>
<evidence type="ECO:0000313" key="3">
    <source>
        <dbReference type="Proteomes" id="UP000001420"/>
    </source>
</evidence>
<feature type="transmembrane region" description="Helical" evidence="1">
    <location>
        <begin position="12"/>
        <end position="34"/>
    </location>
</feature>
<dbReference type="STRING" id="167539.Pro_0723"/>
<dbReference type="KEGG" id="pma:Pro_0723"/>
<dbReference type="PATRIC" id="fig|167539.5.peg.764"/>
<evidence type="ECO:0000313" key="2">
    <source>
        <dbReference type="EMBL" id="AAP99767.1"/>
    </source>
</evidence>
<protein>
    <submittedName>
        <fullName evidence="2">Uncharacterized protein</fullName>
    </submittedName>
</protein>
<keyword evidence="1" id="KW-0812">Transmembrane</keyword>
<sequence>MSNLSEINPANQILSFVIAAGLVAFVFLLLRLTIAGVKFIGWKIKSTFPQSAEAPKKNKPKRIQNK</sequence>
<gene>
    <name evidence="2" type="ordered locus">Pro_0723</name>
</gene>
<reference evidence="2 3" key="1">
    <citation type="journal article" date="2003" name="Proc. Natl. Acad. Sci. U.S.A.">
        <title>Genome sequence of the cyanobacterium Prochlorococcus marinus SS120, a nearly minimal oxyphototrophic genome.</title>
        <authorList>
            <person name="Dufresne A."/>
            <person name="Salanoubat M."/>
            <person name="Partensky F."/>
            <person name="Artiguenave F."/>
            <person name="Axmann I.M."/>
            <person name="Barbe V."/>
            <person name="Duprat S."/>
            <person name="Galperin M.Y."/>
            <person name="Koonin E.V."/>
            <person name="Le Gall F."/>
            <person name="Makarova K.S."/>
            <person name="Ostrowski M."/>
            <person name="Oztas S."/>
            <person name="Robert C."/>
            <person name="Rogozin I.B."/>
            <person name="Scanlan D.J."/>
            <person name="Tandeau de Marsac N."/>
            <person name="Weissenbach J."/>
            <person name="Wincker P."/>
            <person name="Wolf Y.I."/>
            <person name="Hess W.R."/>
        </authorList>
    </citation>
    <scope>NUCLEOTIDE SEQUENCE [LARGE SCALE GENOMIC DNA]</scope>
    <source>
        <strain evidence="3">SARG / CCMP1375 / SS120</strain>
    </source>
</reference>
<proteinExistence type="predicted"/>
<dbReference type="HOGENOM" id="CLU_2827745_0_0_3"/>